<name>A0A1M5IY96_9GAMM</name>
<gene>
    <name evidence="1" type="ORF">SAMN02745753_03709</name>
</gene>
<dbReference type="Proteomes" id="UP000184517">
    <property type="component" value="Unassembled WGS sequence"/>
</dbReference>
<protein>
    <submittedName>
        <fullName evidence="1">NinB protein</fullName>
    </submittedName>
</protein>
<evidence type="ECO:0000313" key="2">
    <source>
        <dbReference type="Proteomes" id="UP000184517"/>
    </source>
</evidence>
<dbReference type="AlphaFoldDB" id="A0A1M5IY96"/>
<dbReference type="Pfam" id="PF05772">
    <property type="entry name" value="NinB"/>
    <property type="match status" value="1"/>
</dbReference>
<evidence type="ECO:0000313" key="1">
    <source>
        <dbReference type="EMBL" id="SHG33276.1"/>
    </source>
</evidence>
<dbReference type="RefSeq" id="WP_217653754.1">
    <property type="nucleotide sequence ID" value="NZ_FQVF01000020.1"/>
</dbReference>
<dbReference type="SUPFAM" id="SSF103370">
    <property type="entry name" value="NinB"/>
    <property type="match status" value="1"/>
</dbReference>
<accession>A0A1M5IY96</accession>
<dbReference type="Gene3D" id="1.10.3790.10">
    <property type="entry name" value="NinB"/>
    <property type="match status" value="1"/>
</dbReference>
<keyword evidence="2" id="KW-1185">Reference proteome</keyword>
<organism evidence="1 2">
    <name type="scientific">Marinomonas polaris DSM 16579</name>
    <dbReference type="NCBI Taxonomy" id="1122206"/>
    <lineage>
        <taxon>Bacteria</taxon>
        <taxon>Pseudomonadati</taxon>
        <taxon>Pseudomonadota</taxon>
        <taxon>Gammaproteobacteria</taxon>
        <taxon>Oceanospirillales</taxon>
        <taxon>Oceanospirillaceae</taxon>
        <taxon>Marinomonas</taxon>
    </lineage>
</organism>
<reference evidence="2" key="1">
    <citation type="submission" date="2016-11" db="EMBL/GenBank/DDBJ databases">
        <authorList>
            <person name="Varghese N."/>
            <person name="Submissions S."/>
        </authorList>
    </citation>
    <scope>NUCLEOTIDE SEQUENCE [LARGE SCALE GENOMIC DNA]</scope>
    <source>
        <strain evidence="2">DSM 16579</strain>
    </source>
</reference>
<dbReference type="InterPro" id="IPR008711">
    <property type="entry name" value="Recombinase_NinB"/>
</dbReference>
<dbReference type="STRING" id="1122206.SAMN02745753_03709"/>
<dbReference type="InterPro" id="IPR036619">
    <property type="entry name" value="NinB_sf"/>
</dbReference>
<proteinExistence type="predicted"/>
<dbReference type="EMBL" id="FQVF01000020">
    <property type="protein sequence ID" value="SHG33276.1"/>
    <property type="molecule type" value="Genomic_DNA"/>
</dbReference>
<sequence>MAAAKADIEILINGEEDKSTKMTMAWELVCKAVKANESLGPVVLKLGRKKRNNGQNARLWATLTDVATQLDWYGEKLSQEDWKHVFTASLKKQKAVPGIDGGFVVLATHTSTMNKTEFSELLELIYAFGSERGVRWSDPVMKYYEELGLVA</sequence>